<dbReference type="STRING" id="1544798.LH29_01610"/>
<dbReference type="AlphaFoldDB" id="A0A0D8JEI7"/>
<organism evidence="3 4">
    <name type="scientific">Draconibacterium sediminis</name>
    <dbReference type="NCBI Taxonomy" id="1544798"/>
    <lineage>
        <taxon>Bacteria</taxon>
        <taxon>Pseudomonadati</taxon>
        <taxon>Bacteroidota</taxon>
        <taxon>Bacteroidia</taxon>
        <taxon>Marinilabiliales</taxon>
        <taxon>Prolixibacteraceae</taxon>
        <taxon>Draconibacterium</taxon>
    </lineage>
</organism>
<dbReference type="SUPFAM" id="SSF53323">
    <property type="entry name" value="Pyruvate-ferredoxin oxidoreductase, PFOR, domain III"/>
    <property type="match status" value="1"/>
</dbReference>
<dbReference type="InterPro" id="IPR019752">
    <property type="entry name" value="Pyrv/ketoisovalerate_OxRed_cat"/>
</dbReference>
<dbReference type="OrthoDB" id="9789125at2"/>
<dbReference type="RefSeq" id="WP_045025802.1">
    <property type="nucleotide sequence ID" value="NZ_JRHC01000001.1"/>
</dbReference>
<protein>
    <recommendedName>
        <fullName evidence="2">Pyruvate/ketoisovalerate oxidoreductase catalytic domain-containing protein</fullName>
    </recommendedName>
</protein>
<accession>A0A0D8JEI7</accession>
<evidence type="ECO:0000259" key="2">
    <source>
        <dbReference type="Pfam" id="PF01558"/>
    </source>
</evidence>
<sequence>MQDSGKNIIIAGVGGQGILLFSNLLSKFYLKRGYHLKISDVIGLGQRGGGVESHFRYSAKPVLSPFIKAGDVDYVISFEQTETLRHLHALKEDGVLLTSTYELTSTSVNARLQKDLPECKTEMIKRSENTKFIIEPNAHKNLDFDINKMMNVVMLGYYAELRNYPHDEMIQIVRENVPAKFVEGNIKAYEMGSQIAREELVAEECVAIRC</sequence>
<feature type="domain" description="Pyruvate/ketoisovalerate oxidoreductase catalytic" evidence="2">
    <location>
        <begin position="14"/>
        <end position="193"/>
    </location>
</feature>
<reference evidence="3 4" key="1">
    <citation type="submission" date="2014-09" db="EMBL/GenBank/DDBJ databases">
        <title>Draft Genome Sequence of Draconibacterium sp. JN14CK-3.</title>
        <authorList>
            <person name="Dong C."/>
            <person name="Lai Q."/>
            <person name="Shao Z."/>
        </authorList>
    </citation>
    <scope>NUCLEOTIDE SEQUENCE [LARGE SCALE GENOMIC DNA]</scope>
    <source>
        <strain evidence="3 4">JN14CK-3</strain>
    </source>
</reference>
<dbReference type="Proteomes" id="UP000032544">
    <property type="component" value="Unassembled WGS sequence"/>
</dbReference>
<dbReference type="Gene3D" id="3.40.920.10">
    <property type="entry name" value="Pyruvate-ferredoxin oxidoreductase, PFOR, domain III"/>
    <property type="match status" value="1"/>
</dbReference>
<dbReference type="EMBL" id="JRHC01000001">
    <property type="protein sequence ID" value="KJF44243.1"/>
    <property type="molecule type" value="Genomic_DNA"/>
</dbReference>
<evidence type="ECO:0000313" key="4">
    <source>
        <dbReference type="Proteomes" id="UP000032544"/>
    </source>
</evidence>
<proteinExistence type="predicted"/>
<evidence type="ECO:0000256" key="1">
    <source>
        <dbReference type="ARBA" id="ARBA00023002"/>
    </source>
</evidence>
<evidence type="ECO:0000313" key="3">
    <source>
        <dbReference type="EMBL" id="KJF44243.1"/>
    </source>
</evidence>
<dbReference type="InterPro" id="IPR052198">
    <property type="entry name" value="IorB_Oxidoreductase"/>
</dbReference>
<keyword evidence="4" id="KW-1185">Reference proteome</keyword>
<dbReference type="PANTHER" id="PTHR43854">
    <property type="entry name" value="INDOLEPYRUVATE OXIDOREDUCTASE SUBUNIT IORB"/>
    <property type="match status" value="1"/>
</dbReference>
<gene>
    <name evidence="3" type="ORF">LH29_01610</name>
</gene>
<keyword evidence="1" id="KW-0560">Oxidoreductase</keyword>
<dbReference type="Pfam" id="PF01558">
    <property type="entry name" value="POR"/>
    <property type="match status" value="1"/>
</dbReference>
<dbReference type="PANTHER" id="PTHR43854:SF1">
    <property type="entry name" value="INDOLEPYRUVATE OXIDOREDUCTASE SUBUNIT IORB"/>
    <property type="match status" value="1"/>
</dbReference>
<dbReference type="InterPro" id="IPR002869">
    <property type="entry name" value="Pyrv_flavodox_OxRed_cen"/>
</dbReference>
<name>A0A0D8JEI7_9BACT</name>
<dbReference type="GO" id="GO:0016903">
    <property type="term" value="F:oxidoreductase activity, acting on the aldehyde or oxo group of donors"/>
    <property type="evidence" value="ECO:0007669"/>
    <property type="project" value="InterPro"/>
</dbReference>
<comment type="caution">
    <text evidence="3">The sequence shown here is derived from an EMBL/GenBank/DDBJ whole genome shotgun (WGS) entry which is preliminary data.</text>
</comment>